<dbReference type="AlphaFoldDB" id="A0A7J6T7Y4"/>
<feature type="non-terminal residue" evidence="1">
    <location>
        <position position="233"/>
    </location>
</feature>
<accession>A0A7J6T7Y4</accession>
<gene>
    <name evidence="1" type="ORF">FOZ63_006385</name>
</gene>
<protein>
    <submittedName>
        <fullName evidence="1">Uncharacterized protein</fullName>
    </submittedName>
</protein>
<comment type="caution">
    <text evidence="1">The sequence shown here is derived from an EMBL/GenBank/DDBJ whole genome shotgun (WGS) entry which is preliminary data.</text>
</comment>
<name>A0A7J6T7Y4_PEROL</name>
<reference evidence="1 2" key="1">
    <citation type="submission" date="2020-04" db="EMBL/GenBank/DDBJ databases">
        <title>Perkinsus olseni comparative genomics.</title>
        <authorList>
            <person name="Bogema D.R."/>
        </authorList>
    </citation>
    <scope>NUCLEOTIDE SEQUENCE [LARGE SCALE GENOMIC DNA]</scope>
    <source>
        <strain evidence="1 2">ATCC PRA-207</strain>
    </source>
</reference>
<feature type="non-terminal residue" evidence="1">
    <location>
        <position position="1"/>
    </location>
</feature>
<dbReference type="EMBL" id="JABANO010012870">
    <property type="protein sequence ID" value="KAF4741071.1"/>
    <property type="molecule type" value="Genomic_DNA"/>
</dbReference>
<evidence type="ECO:0000313" key="1">
    <source>
        <dbReference type="EMBL" id="KAF4741071.1"/>
    </source>
</evidence>
<organism evidence="1 2">
    <name type="scientific">Perkinsus olseni</name>
    <name type="common">Perkinsus atlanticus</name>
    <dbReference type="NCBI Taxonomy" id="32597"/>
    <lineage>
        <taxon>Eukaryota</taxon>
        <taxon>Sar</taxon>
        <taxon>Alveolata</taxon>
        <taxon>Perkinsozoa</taxon>
        <taxon>Perkinsea</taxon>
        <taxon>Perkinsida</taxon>
        <taxon>Perkinsidae</taxon>
        <taxon>Perkinsus</taxon>
    </lineage>
</organism>
<evidence type="ECO:0000313" key="2">
    <source>
        <dbReference type="Proteomes" id="UP000553632"/>
    </source>
</evidence>
<dbReference type="Proteomes" id="UP000553632">
    <property type="component" value="Unassembled WGS sequence"/>
</dbReference>
<keyword evidence="2" id="KW-1185">Reference proteome</keyword>
<proteinExistence type="predicted"/>
<sequence length="233" mass="25633">FEIHSNLRNHLGLDDVAEATTTDAIYDFLASTFLPGVGEMNPTDSQFVESSVRDGFIQLGQKKRYRQATAIVTYPVLYIVRGPDSTGKCDDIGDFGRAYQSFFWNFYYCHLLPASPVEESASESTSNITGNTTATGFRCGEDPTDLPDLLQCFDKSSDADTLPTYQSSWPVQNYIAEVMVKSGVTRLAAVDVAPTTDRIELYRANGWIDGSVSAVGTITTFYTPVADIYTFVS</sequence>